<dbReference type="STRING" id="1890364.A0A2P6MPG5"/>
<keyword evidence="1" id="KW-0479">Metal-binding</keyword>
<dbReference type="InParanoid" id="A0A2P6MPG5"/>
<sequence>MSDKSKRDREWKEKRLNSVKFFDKRKNDKPGGVKKFSKNVPKKEGEKLTWKETRDSQFCYFCRKPGHTIKKCTEKGKNKVGICFRCGSYEHKLSECQEPNNGVLKYANCFNCNEKGHITAQCPTNKNGIYPKGGGCRVCGENTHLMKDCPLKQKQARGERVEKVKDYEEREETYEGEKEMLKKKKPAVVNFK</sequence>
<dbReference type="GO" id="GO:0008270">
    <property type="term" value="F:zinc ion binding"/>
    <property type="evidence" value="ECO:0007669"/>
    <property type="project" value="UniProtKB-KW"/>
</dbReference>
<dbReference type="SUPFAM" id="SSF57756">
    <property type="entry name" value="Retrovirus zinc finger-like domains"/>
    <property type="match status" value="2"/>
</dbReference>
<feature type="domain" description="CCHC-type" evidence="6">
    <location>
        <begin position="59"/>
        <end position="74"/>
    </location>
</feature>
<dbReference type="InterPro" id="IPR042246">
    <property type="entry name" value="ZCCHC9"/>
</dbReference>
<keyword evidence="2" id="KW-0677">Repeat</keyword>
<dbReference type="GO" id="GO:0003676">
    <property type="term" value="F:nucleic acid binding"/>
    <property type="evidence" value="ECO:0007669"/>
    <property type="project" value="InterPro"/>
</dbReference>
<evidence type="ECO:0000256" key="3">
    <source>
        <dbReference type="ARBA" id="ARBA00022771"/>
    </source>
</evidence>
<protein>
    <submittedName>
        <fullName evidence="7">Zinc finger protein containing CCHC type domain</fullName>
    </submittedName>
</protein>
<feature type="domain" description="CCHC-type" evidence="6">
    <location>
        <begin position="136"/>
        <end position="150"/>
    </location>
</feature>
<dbReference type="Gene3D" id="4.10.60.10">
    <property type="entry name" value="Zinc finger, CCHC-type"/>
    <property type="match status" value="2"/>
</dbReference>
<evidence type="ECO:0000256" key="5">
    <source>
        <dbReference type="PROSITE-ProRule" id="PRU00047"/>
    </source>
</evidence>
<dbReference type="InterPro" id="IPR001878">
    <property type="entry name" value="Znf_CCHC"/>
</dbReference>
<accession>A0A2P6MPG5</accession>
<comment type="caution">
    <text evidence="7">The sequence shown here is derived from an EMBL/GenBank/DDBJ whole genome shotgun (WGS) entry which is preliminary data.</text>
</comment>
<dbReference type="FunFam" id="4.10.60.10:FF:000091">
    <property type="entry name" value="Zinc finger CCHC-type-containing 9"/>
    <property type="match status" value="1"/>
</dbReference>
<dbReference type="GO" id="GO:0005730">
    <property type="term" value="C:nucleolus"/>
    <property type="evidence" value="ECO:0007669"/>
    <property type="project" value="TreeGrafter"/>
</dbReference>
<dbReference type="InterPro" id="IPR036875">
    <property type="entry name" value="Znf_CCHC_sf"/>
</dbReference>
<name>A0A2P6MPG5_9EUKA</name>
<dbReference type="PANTHER" id="PTHR46242:SF1">
    <property type="entry name" value="ZINC FINGER CCHC DOMAIN-CONTAINING PROTEIN 9"/>
    <property type="match status" value="1"/>
</dbReference>
<keyword evidence="8" id="KW-1185">Reference proteome</keyword>
<gene>
    <name evidence="7" type="ORF">PROFUN_02575</name>
</gene>
<dbReference type="Proteomes" id="UP000241769">
    <property type="component" value="Unassembled WGS sequence"/>
</dbReference>
<evidence type="ECO:0000256" key="1">
    <source>
        <dbReference type="ARBA" id="ARBA00022723"/>
    </source>
</evidence>
<evidence type="ECO:0000259" key="6">
    <source>
        <dbReference type="PROSITE" id="PS50158"/>
    </source>
</evidence>
<keyword evidence="3 5" id="KW-0863">Zinc-finger</keyword>
<dbReference type="SMART" id="SM00343">
    <property type="entry name" value="ZnF_C2HC"/>
    <property type="match status" value="4"/>
</dbReference>
<evidence type="ECO:0000256" key="4">
    <source>
        <dbReference type="ARBA" id="ARBA00022833"/>
    </source>
</evidence>
<dbReference type="EMBL" id="MDYQ01000599">
    <property type="protein sequence ID" value="PRP73566.1"/>
    <property type="molecule type" value="Genomic_DNA"/>
</dbReference>
<organism evidence="7 8">
    <name type="scientific">Planoprotostelium fungivorum</name>
    <dbReference type="NCBI Taxonomy" id="1890364"/>
    <lineage>
        <taxon>Eukaryota</taxon>
        <taxon>Amoebozoa</taxon>
        <taxon>Evosea</taxon>
        <taxon>Variosea</taxon>
        <taxon>Cavosteliida</taxon>
        <taxon>Cavosteliaceae</taxon>
        <taxon>Planoprotostelium</taxon>
    </lineage>
</organism>
<evidence type="ECO:0000313" key="8">
    <source>
        <dbReference type="Proteomes" id="UP000241769"/>
    </source>
</evidence>
<feature type="domain" description="CCHC-type" evidence="6">
    <location>
        <begin position="109"/>
        <end position="123"/>
    </location>
</feature>
<dbReference type="Pfam" id="PF00098">
    <property type="entry name" value="zf-CCHC"/>
    <property type="match status" value="1"/>
</dbReference>
<dbReference type="OrthoDB" id="3863715at2759"/>
<evidence type="ECO:0000256" key="2">
    <source>
        <dbReference type="ARBA" id="ARBA00022737"/>
    </source>
</evidence>
<evidence type="ECO:0000313" key="7">
    <source>
        <dbReference type="EMBL" id="PRP73566.1"/>
    </source>
</evidence>
<dbReference type="PANTHER" id="PTHR46242">
    <property type="entry name" value="ZINC FINGER CCHC DOMAIN-CONTAINING PROTEIN 9 ZCCHC9"/>
    <property type="match status" value="1"/>
</dbReference>
<proteinExistence type="predicted"/>
<reference evidence="7 8" key="1">
    <citation type="journal article" date="2018" name="Genome Biol. Evol.">
        <title>Multiple Roots of Fruiting Body Formation in Amoebozoa.</title>
        <authorList>
            <person name="Hillmann F."/>
            <person name="Forbes G."/>
            <person name="Novohradska S."/>
            <person name="Ferling I."/>
            <person name="Riege K."/>
            <person name="Groth M."/>
            <person name="Westermann M."/>
            <person name="Marz M."/>
            <person name="Spaller T."/>
            <person name="Winckler T."/>
            <person name="Schaap P."/>
            <person name="Glockner G."/>
        </authorList>
    </citation>
    <scope>NUCLEOTIDE SEQUENCE [LARGE SCALE GENOMIC DNA]</scope>
    <source>
        <strain evidence="7 8">Jena</strain>
    </source>
</reference>
<keyword evidence="4" id="KW-0862">Zinc</keyword>
<dbReference type="PROSITE" id="PS50158">
    <property type="entry name" value="ZF_CCHC"/>
    <property type="match status" value="3"/>
</dbReference>
<dbReference type="AlphaFoldDB" id="A0A2P6MPG5"/>